<dbReference type="InterPro" id="IPR036691">
    <property type="entry name" value="Endo/exonu/phosph_ase_sf"/>
</dbReference>
<dbReference type="PANTHER" id="PTHR42834:SF1">
    <property type="entry name" value="ENDONUCLEASE_EXONUCLEASE_PHOSPHATASE FAMILY PROTEIN (AFU_ORTHOLOGUE AFUA_3G09210)"/>
    <property type="match status" value="1"/>
</dbReference>
<dbReference type="AlphaFoldDB" id="A0A644W1Q2"/>
<evidence type="ECO:0000259" key="1">
    <source>
        <dbReference type="Pfam" id="PF19580"/>
    </source>
</evidence>
<dbReference type="EMBL" id="VSSQ01000568">
    <property type="protein sequence ID" value="MPL97664.1"/>
    <property type="molecule type" value="Genomic_DNA"/>
</dbReference>
<reference evidence="2" key="1">
    <citation type="submission" date="2019-08" db="EMBL/GenBank/DDBJ databases">
        <authorList>
            <person name="Kucharzyk K."/>
            <person name="Murdoch R.W."/>
            <person name="Higgins S."/>
            <person name="Loffler F."/>
        </authorList>
    </citation>
    <scope>NUCLEOTIDE SEQUENCE</scope>
</reference>
<dbReference type="Pfam" id="PF19580">
    <property type="entry name" value="Exo_endo_phos_3"/>
    <property type="match status" value="1"/>
</dbReference>
<feature type="domain" description="Endonuclease/exonuclease/phosphatase" evidence="1">
    <location>
        <begin position="33"/>
        <end position="299"/>
    </location>
</feature>
<organism evidence="2">
    <name type="scientific">bioreactor metagenome</name>
    <dbReference type="NCBI Taxonomy" id="1076179"/>
    <lineage>
        <taxon>unclassified sequences</taxon>
        <taxon>metagenomes</taxon>
        <taxon>ecological metagenomes</taxon>
    </lineage>
</organism>
<evidence type="ECO:0000313" key="2">
    <source>
        <dbReference type="EMBL" id="MPL97664.1"/>
    </source>
</evidence>
<name>A0A644W1Q2_9ZZZZ</name>
<sequence>MKTIFLALFFSVVARLGEDCIMIFWNLENLFTTSVRFYEKINRVAKHIFIASEGNLPVIIGVSEIENFQVAWRLVNVTALARGEYGIVHAESPDHRGIDVALFYKKERFKVLYRKFKPVINREGELVRTRSILYAKGVLDYLDTLHLFVMHWPSKWGGERASAPLREAAAAALSGEVDSILAINPSANIIAMGDLNEEAAFISPMVQPLNILSPVKRGAQGTIKYNGKWETIDHFLISANMMNNLEPVFCTDTSSFIYSHPHLLEKDRAYLGVKPRRSFIGPRYNGGISDHLPVVLRVTRSW</sequence>
<dbReference type="PANTHER" id="PTHR42834">
    <property type="entry name" value="ENDONUCLEASE/EXONUCLEASE/PHOSPHATASE FAMILY PROTEIN (AFU_ORTHOLOGUE AFUA_3G09210)"/>
    <property type="match status" value="1"/>
</dbReference>
<dbReference type="SUPFAM" id="SSF56219">
    <property type="entry name" value="DNase I-like"/>
    <property type="match status" value="1"/>
</dbReference>
<protein>
    <recommendedName>
        <fullName evidence="1">Endonuclease/exonuclease/phosphatase domain-containing protein</fullName>
    </recommendedName>
</protein>
<accession>A0A644W1Q2</accession>
<comment type="caution">
    <text evidence="2">The sequence shown here is derived from an EMBL/GenBank/DDBJ whole genome shotgun (WGS) entry which is preliminary data.</text>
</comment>
<dbReference type="Gene3D" id="3.60.10.10">
    <property type="entry name" value="Endonuclease/exonuclease/phosphatase"/>
    <property type="match status" value="1"/>
</dbReference>
<dbReference type="GO" id="GO:0003824">
    <property type="term" value="F:catalytic activity"/>
    <property type="evidence" value="ECO:0007669"/>
    <property type="project" value="InterPro"/>
</dbReference>
<dbReference type="InterPro" id="IPR005135">
    <property type="entry name" value="Endo/exonuclease/phosphatase"/>
</dbReference>
<gene>
    <name evidence="2" type="ORF">SDC9_43856</name>
</gene>
<proteinExistence type="predicted"/>